<dbReference type="AlphaFoldDB" id="A0A0K2UBI3"/>
<proteinExistence type="predicted"/>
<sequence length="17" mass="2026">MDTLFLICRVLLDCEIK</sequence>
<organism evidence="1">
    <name type="scientific">Lepeophtheirus salmonis</name>
    <name type="common">Salmon louse</name>
    <name type="synonym">Caligus salmonis</name>
    <dbReference type="NCBI Taxonomy" id="72036"/>
    <lineage>
        <taxon>Eukaryota</taxon>
        <taxon>Metazoa</taxon>
        <taxon>Ecdysozoa</taxon>
        <taxon>Arthropoda</taxon>
        <taxon>Crustacea</taxon>
        <taxon>Multicrustacea</taxon>
        <taxon>Hexanauplia</taxon>
        <taxon>Copepoda</taxon>
        <taxon>Siphonostomatoida</taxon>
        <taxon>Caligidae</taxon>
        <taxon>Lepeophtheirus</taxon>
    </lineage>
</organism>
<accession>A0A0K2UBI3</accession>
<evidence type="ECO:0000313" key="1">
    <source>
        <dbReference type="EMBL" id="CDW35420.1"/>
    </source>
</evidence>
<protein>
    <submittedName>
        <fullName evidence="1">Uncharacterized protein</fullName>
    </submittedName>
</protein>
<name>A0A0K2UBI3_LEPSM</name>
<dbReference type="EMBL" id="HACA01018059">
    <property type="protein sequence ID" value="CDW35420.1"/>
    <property type="molecule type" value="Transcribed_RNA"/>
</dbReference>
<reference evidence="1" key="1">
    <citation type="submission" date="2014-05" db="EMBL/GenBank/DDBJ databases">
        <authorList>
            <person name="Chronopoulou M."/>
        </authorList>
    </citation>
    <scope>NUCLEOTIDE SEQUENCE</scope>
    <source>
        <tissue evidence="1">Whole organism</tissue>
    </source>
</reference>